<evidence type="ECO:0000313" key="1">
    <source>
        <dbReference type="EMBL" id="GAA1784475.1"/>
    </source>
</evidence>
<comment type="caution">
    <text evidence="1">The sequence shown here is derived from an EMBL/GenBank/DDBJ whole genome shotgun (WGS) entry which is preliminary data.</text>
</comment>
<sequence length="265" mass="29706">MSNRREYEAYMASLWEAHAPRVRAHGHWRRHGPFDDLFGYELDRLARSWRVVRALDSGVDPGAFTDEFMRRTMQDTEQAVRRSSDVLREVDLLPLLDRQYDLMAEHLRVADLPPQEIPILAAHGFDINENDLIRVIYRVRHTAHPNSHREITPSRAFSQAQESLQEAQSIYAQNEADQRQHAVALAEAEGGQGRRPEPPERRKPRVFKGLGQLVQGAAMTLADVGLAVGAFPFPVSPETQSWGALASITAGVGSVMNGIGDLRGE</sequence>
<accession>A0ABP4XQ02</accession>
<reference evidence="2" key="1">
    <citation type="journal article" date="2019" name="Int. J. Syst. Evol. Microbiol.">
        <title>The Global Catalogue of Microorganisms (GCM) 10K type strain sequencing project: providing services to taxonomists for standard genome sequencing and annotation.</title>
        <authorList>
            <consortium name="The Broad Institute Genomics Platform"/>
            <consortium name="The Broad Institute Genome Sequencing Center for Infectious Disease"/>
            <person name="Wu L."/>
            <person name="Ma J."/>
        </authorList>
    </citation>
    <scope>NUCLEOTIDE SEQUENCE [LARGE SCALE GENOMIC DNA]</scope>
    <source>
        <strain evidence="2">JCM 15592</strain>
    </source>
</reference>
<gene>
    <name evidence="1" type="ORF">GCM10009811_07230</name>
</gene>
<proteinExistence type="predicted"/>
<organism evidence="1 2">
    <name type="scientific">Nostocoides veronense</name>
    <dbReference type="NCBI Taxonomy" id="330836"/>
    <lineage>
        <taxon>Bacteria</taxon>
        <taxon>Bacillati</taxon>
        <taxon>Actinomycetota</taxon>
        <taxon>Actinomycetes</taxon>
        <taxon>Micrococcales</taxon>
        <taxon>Intrasporangiaceae</taxon>
        <taxon>Nostocoides</taxon>
    </lineage>
</organism>
<dbReference type="EMBL" id="BAAAPO010000011">
    <property type="protein sequence ID" value="GAA1784475.1"/>
    <property type="molecule type" value="Genomic_DNA"/>
</dbReference>
<keyword evidence="2" id="KW-1185">Reference proteome</keyword>
<protein>
    <submittedName>
        <fullName evidence="1">Uncharacterized protein</fullName>
    </submittedName>
</protein>
<dbReference type="Proteomes" id="UP001499938">
    <property type="component" value="Unassembled WGS sequence"/>
</dbReference>
<evidence type="ECO:0000313" key="2">
    <source>
        <dbReference type="Proteomes" id="UP001499938"/>
    </source>
</evidence>
<name>A0ABP4XQ02_9MICO</name>